<reference evidence="3 4" key="1">
    <citation type="submission" date="2018-06" db="EMBL/GenBank/DDBJ databases">
        <title>Extensive metabolic versatility and redundancy in microbially diverse, dynamic hydrothermal sediments.</title>
        <authorList>
            <person name="Dombrowski N."/>
            <person name="Teske A."/>
            <person name="Baker B.J."/>
        </authorList>
    </citation>
    <scope>NUCLEOTIDE SEQUENCE [LARGE SCALE GENOMIC DNA]</scope>
    <source>
        <strain evidence="3">B29_G17</strain>
    </source>
</reference>
<evidence type="ECO:0000313" key="4">
    <source>
        <dbReference type="Proteomes" id="UP000268446"/>
    </source>
</evidence>
<accession>A0A497EYJ9</accession>
<evidence type="ECO:0000259" key="2">
    <source>
        <dbReference type="Pfam" id="PF13439"/>
    </source>
</evidence>
<dbReference type="Pfam" id="PF00534">
    <property type="entry name" value="Glycos_transf_1"/>
    <property type="match status" value="1"/>
</dbReference>
<organism evidence="3 4">
    <name type="scientific">Thermoproteota archaeon</name>
    <dbReference type="NCBI Taxonomy" id="2056631"/>
    <lineage>
        <taxon>Archaea</taxon>
        <taxon>Thermoproteota</taxon>
    </lineage>
</organism>
<comment type="caution">
    <text evidence="3">The sequence shown here is derived from an EMBL/GenBank/DDBJ whole genome shotgun (WGS) entry which is preliminary data.</text>
</comment>
<proteinExistence type="predicted"/>
<dbReference type="GO" id="GO:0016757">
    <property type="term" value="F:glycosyltransferase activity"/>
    <property type="evidence" value="ECO:0007669"/>
    <property type="project" value="InterPro"/>
</dbReference>
<dbReference type="AlphaFoldDB" id="A0A497EYJ9"/>
<protein>
    <submittedName>
        <fullName evidence="3">Glycosyltransferase family 1 protein</fullName>
    </submittedName>
</protein>
<dbReference type="Proteomes" id="UP000268446">
    <property type="component" value="Unassembled WGS sequence"/>
</dbReference>
<dbReference type="InterPro" id="IPR001296">
    <property type="entry name" value="Glyco_trans_1"/>
</dbReference>
<gene>
    <name evidence="3" type="ORF">DRJ20_01445</name>
</gene>
<dbReference type="Pfam" id="PF13439">
    <property type="entry name" value="Glyco_transf_4"/>
    <property type="match status" value="1"/>
</dbReference>
<name>A0A497EYJ9_9CREN</name>
<dbReference type="CDD" id="cd03801">
    <property type="entry name" value="GT4_PimA-like"/>
    <property type="match status" value="1"/>
</dbReference>
<evidence type="ECO:0000313" key="3">
    <source>
        <dbReference type="EMBL" id="RLE51800.1"/>
    </source>
</evidence>
<dbReference type="SUPFAM" id="SSF53756">
    <property type="entry name" value="UDP-Glycosyltransferase/glycogen phosphorylase"/>
    <property type="match status" value="1"/>
</dbReference>
<evidence type="ECO:0000259" key="1">
    <source>
        <dbReference type="Pfam" id="PF00534"/>
    </source>
</evidence>
<dbReference type="InterPro" id="IPR028098">
    <property type="entry name" value="Glyco_trans_4-like_N"/>
</dbReference>
<dbReference type="InterPro" id="IPR050194">
    <property type="entry name" value="Glycosyltransferase_grp1"/>
</dbReference>
<feature type="domain" description="Glycosyl transferase family 1" evidence="1">
    <location>
        <begin position="194"/>
        <end position="352"/>
    </location>
</feature>
<dbReference type="EMBL" id="QMQZ01000030">
    <property type="protein sequence ID" value="RLE51800.1"/>
    <property type="molecule type" value="Genomic_DNA"/>
</dbReference>
<sequence length="393" mass="43358">MIFGGTLRVLMVLEWHPLTLGGVQRHVRELSEFLVKMGFEVAILTKLGKSVECDDRLNLPVIKVDPIVPFQHLIFPPNVNELKRVIRDFSPDVVHVHHAFTLTPLLTLRVAEKLGVPRVLTNHSAAGSSPNSMLTLMSCRGLILLRHFISKANRIISVSRCAAFFIENLLGNGVESLVIPNGVDVSRFHPPELEPSDNVVLYVGRLVHRKGVHVLIKAFSKVVREVPDARLLIVGEGYMLPFLKLMTWQLGLEGKVEFLGRVSEEKLPGIYRSSRVVVVPSLYRESFGMVALEAMASGRPVVASMVGGLPEVVRDGLSGYLVPPGSEDLLAERIIQLLSDGDLAKRMGMFGRRVTVNEYSWGKIASHVANVYREVVGDSCLLACEVAKLGARL</sequence>
<dbReference type="PANTHER" id="PTHR45947">
    <property type="entry name" value="SULFOQUINOVOSYL TRANSFERASE SQD2"/>
    <property type="match status" value="1"/>
</dbReference>
<dbReference type="Gene3D" id="3.40.50.2000">
    <property type="entry name" value="Glycogen Phosphorylase B"/>
    <property type="match status" value="2"/>
</dbReference>
<feature type="domain" description="Glycosyltransferase subfamily 4-like N-terminal" evidence="2">
    <location>
        <begin position="21"/>
        <end position="187"/>
    </location>
</feature>
<dbReference type="PANTHER" id="PTHR45947:SF3">
    <property type="entry name" value="SULFOQUINOVOSYL TRANSFERASE SQD2"/>
    <property type="match status" value="1"/>
</dbReference>